<dbReference type="SMART" id="SM00220">
    <property type="entry name" value="S_TKc"/>
    <property type="match status" value="1"/>
</dbReference>
<evidence type="ECO:0000256" key="5">
    <source>
        <dbReference type="ARBA" id="ARBA00022777"/>
    </source>
</evidence>
<keyword evidence="5" id="KW-0418">Kinase</keyword>
<evidence type="ECO:0000256" key="4">
    <source>
        <dbReference type="ARBA" id="ARBA00022741"/>
    </source>
</evidence>
<dbReference type="InterPro" id="IPR011009">
    <property type="entry name" value="Kinase-like_dom_sf"/>
</dbReference>
<name>A0A7R8W023_9CRUS</name>
<sequence length="238" mass="27025">MEDYAIESLIGEGSFGRVYKAKRRANGVPVALKLISKLGRSAKDIKSLSQECEILQRLRHPNIISMLDRFETPTEVSNKTSGIRERDKTGLPTCSSLIDITLAALGREEEWNLQHIVSLKGEQEKFSKQMTAGLSRESKWERFYLRCLLLREEETCLQLMLARIRHSCTDTIEYATQARKTTSDLSPNEDLCRVEAETVQRQRSRNYIGPTPPSNGVGCPISKRQYLSTRSCFSSVTF</sequence>
<dbReference type="Gene3D" id="3.30.200.20">
    <property type="entry name" value="Phosphorylase Kinase, domain 1"/>
    <property type="match status" value="1"/>
</dbReference>
<dbReference type="Pfam" id="PF00069">
    <property type="entry name" value="Pkinase"/>
    <property type="match status" value="1"/>
</dbReference>
<reference evidence="10" key="1">
    <citation type="submission" date="2020-11" db="EMBL/GenBank/DDBJ databases">
        <authorList>
            <person name="Tran Van P."/>
        </authorList>
    </citation>
    <scope>NUCLEOTIDE SEQUENCE</scope>
</reference>
<dbReference type="GO" id="GO:0004674">
    <property type="term" value="F:protein serine/threonine kinase activity"/>
    <property type="evidence" value="ECO:0007669"/>
    <property type="project" value="UniProtKB-KW"/>
</dbReference>
<dbReference type="EC" id="2.7.11.1" evidence="1"/>
<comment type="catalytic activity">
    <reaction evidence="7">
        <text>L-threonyl-[protein] + ATP = O-phospho-L-threonyl-[protein] + ADP + H(+)</text>
        <dbReference type="Rhea" id="RHEA:46608"/>
        <dbReference type="Rhea" id="RHEA-COMP:11060"/>
        <dbReference type="Rhea" id="RHEA-COMP:11605"/>
        <dbReference type="ChEBI" id="CHEBI:15378"/>
        <dbReference type="ChEBI" id="CHEBI:30013"/>
        <dbReference type="ChEBI" id="CHEBI:30616"/>
        <dbReference type="ChEBI" id="CHEBI:61977"/>
        <dbReference type="ChEBI" id="CHEBI:456216"/>
        <dbReference type="EC" id="2.7.11.1"/>
    </reaction>
</comment>
<evidence type="ECO:0000256" key="6">
    <source>
        <dbReference type="ARBA" id="ARBA00022840"/>
    </source>
</evidence>
<keyword evidence="4" id="KW-0547">Nucleotide-binding</keyword>
<evidence type="ECO:0000256" key="2">
    <source>
        <dbReference type="ARBA" id="ARBA00022527"/>
    </source>
</evidence>
<protein>
    <recommendedName>
        <fullName evidence="1">non-specific serine/threonine protein kinase</fullName>
        <ecNumber evidence="1">2.7.11.1</ecNumber>
    </recommendedName>
</protein>
<keyword evidence="3" id="KW-0808">Transferase</keyword>
<dbReference type="AlphaFoldDB" id="A0A7R8W023"/>
<evidence type="ECO:0000313" key="10">
    <source>
        <dbReference type="EMBL" id="CAD7222266.1"/>
    </source>
</evidence>
<dbReference type="OrthoDB" id="7120617at2759"/>
<dbReference type="GO" id="GO:0005737">
    <property type="term" value="C:cytoplasm"/>
    <property type="evidence" value="ECO:0007669"/>
    <property type="project" value="TreeGrafter"/>
</dbReference>
<dbReference type="GO" id="GO:0005524">
    <property type="term" value="F:ATP binding"/>
    <property type="evidence" value="ECO:0007669"/>
    <property type="project" value="UniProtKB-UniRule"/>
</dbReference>
<dbReference type="PROSITE" id="PS00107">
    <property type="entry name" value="PROTEIN_KINASE_ATP"/>
    <property type="match status" value="1"/>
</dbReference>
<keyword evidence="2" id="KW-0723">Serine/threonine-protein kinase</keyword>
<comment type="catalytic activity">
    <reaction evidence="8">
        <text>L-seryl-[protein] + ATP = O-phospho-L-seryl-[protein] + ADP + H(+)</text>
        <dbReference type="Rhea" id="RHEA:17989"/>
        <dbReference type="Rhea" id="RHEA-COMP:9863"/>
        <dbReference type="Rhea" id="RHEA-COMP:11604"/>
        <dbReference type="ChEBI" id="CHEBI:15378"/>
        <dbReference type="ChEBI" id="CHEBI:29999"/>
        <dbReference type="ChEBI" id="CHEBI:30616"/>
        <dbReference type="ChEBI" id="CHEBI:83421"/>
        <dbReference type="ChEBI" id="CHEBI:456216"/>
        <dbReference type="EC" id="2.7.11.1"/>
    </reaction>
</comment>
<dbReference type="PROSITE" id="PS50011">
    <property type="entry name" value="PROTEIN_KINASE_DOM"/>
    <property type="match status" value="1"/>
</dbReference>
<keyword evidence="6" id="KW-0067">ATP-binding</keyword>
<evidence type="ECO:0000256" key="3">
    <source>
        <dbReference type="ARBA" id="ARBA00022679"/>
    </source>
</evidence>
<evidence type="ECO:0000256" key="8">
    <source>
        <dbReference type="ARBA" id="ARBA00048679"/>
    </source>
</evidence>
<dbReference type="PANTHER" id="PTHR22983">
    <property type="entry name" value="PROTEIN KINASE RELATED"/>
    <property type="match status" value="1"/>
</dbReference>
<dbReference type="InterPro" id="IPR017441">
    <property type="entry name" value="Protein_kinase_ATP_BS"/>
</dbReference>
<organism evidence="10">
    <name type="scientific">Cyprideis torosa</name>
    <dbReference type="NCBI Taxonomy" id="163714"/>
    <lineage>
        <taxon>Eukaryota</taxon>
        <taxon>Metazoa</taxon>
        <taxon>Ecdysozoa</taxon>
        <taxon>Arthropoda</taxon>
        <taxon>Crustacea</taxon>
        <taxon>Oligostraca</taxon>
        <taxon>Ostracoda</taxon>
        <taxon>Podocopa</taxon>
        <taxon>Podocopida</taxon>
        <taxon>Cytherocopina</taxon>
        <taxon>Cytheroidea</taxon>
        <taxon>Cytherideidae</taxon>
        <taxon>Cyprideis</taxon>
    </lineage>
</organism>
<gene>
    <name evidence="10" type="ORF">CTOB1V02_LOCUS278</name>
</gene>
<dbReference type="EMBL" id="OB660040">
    <property type="protein sequence ID" value="CAD7222266.1"/>
    <property type="molecule type" value="Genomic_DNA"/>
</dbReference>
<feature type="domain" description="Protein kinase" evidence="9">
    <location>
        <begin position="4"/>
        <end position="238"/>
    </location>
</feature>
<evidence type="ECO:0000256" key="1">
    <source>
        <dbReference type="ARBA" id="ARBA00012513"/>
    </source>
</evidence>
<accession>A0A7R8W023</accession>
<dbReference type="InterPro" id="IPR000719">
    <property type="entry name" value="Prot_kinase_dom"/>
</dbReference>
<evidence type="ECO:0000256" key="7">
    <source>
        <dbReference type="ARBA" id="ARBA00047899"/>
    </source>
</evidence>
<dbReference type="SUPFAM" id="SSF56112">
    <property type="entry name" value="Protein kinase-like (PK-like)"/>
    <property type="match status" value="1"/>
</dbReference>
<evidence type="ECO:0000259" key="9">
    <source>
        <dbReference type="PROSITE" id="PS50011"/>
    </source>
</evidence>
<dbReference type="GO" id="GO:0007224">
    <property type="term" value="P:smoothened signaling pathway"/>
    <property type="evidence" value="ECO:0007669"/>
    <property type="project" value="TreeGrafter"/>
</dbReference>
<dbReference type="PANTHER" id="PTHR22983:SF6">
    <property type="entry name" value="SERINE_THREONINE-PROTEIN KINASE 36"/>
    <property type="match status" value="1"/>
</dbReference>
<proteinExistence type="predicted"/>